<organism evidence="2 3">
    <name type="scientific">Punctularia strigosozonata (strain HHB-11173)</name>
    <name type="common">White-rot fungus</name>
    <dbReference type="NCBI Taxonomy" id="741275"/>
    <lineage>
        <taxon>Eukaryota</taxon>
        <taxon>Fungi</taxon>
        <taxon>Dikarya</taxon>
        <taxon>Basidiomycota</taxon>
        <taxon>Agaricomycotina</taxon>
        <taxon>Agaricomycetes</taxon>
        <taxon>Corticiales</taxon>
        <taxon>Punctulariaceae</taxon>
        <taxon>Punctularia</taxon>
    </lineage>
</organism>
<protein>
    <recommendedName>
        <fullName evidence="4">F-box domain-containing protein</fullName>
    </recommendedName>
</protein>
<sequence length="383" mass="42530">MFCVICGGPCSEVFLNPSKTHYIQFNELPGLSHDDGIWLGRSLVAVYADCISPPGRFEGGGSGAVVAPRRDDDPAAVADQETLERDDPVNRPPNTRSCLRSGRFEVHLTTGLLAHELCLRLAVCWARASHPRSFPSEGPALPAWYLWTNSGPVCAWAFQVHIDDPDLVTMSHLVVSSPWTYQAAGKPPQRNYIRIMENFRFGYGDEDDPAGAWMDGFDERMEYVHEADFGIVHLKRPDHFPAVHDLPAGTPAAPPESVFPYACPADVVLQILARLDGASLRALECTSRAWRDFLCCQLAQHHVWLPLIRSSRLVPTDADWTRSADGVRQALASAERVSDWRRHYRDCLKSPNMRNRARIARAVWALSHLLGHCGCLPGSPSCC</sequence>
<accession>R7S5W0</accession>
<proteinExistence type="predicted"/>
<dbReference type="EMBL" id="JH687551">
    <property type="protein sequence ID" value="EIN05151.1"/>
    <property type="molecule type" value="Genomic_DNA"/>
</dbReference>
<dbReference type="SUPFAM" id="SSF81383">
    <property type="entry name" value="F-box domain"/>
    <property type="match status" value="1"/>
</dbReference>
<evidence type="ECO:0008006" key="4">
    <source>
        <dbReference type="Google" id="ProtNLM"/>
    </source>
</evidence>
<dbReference type="HOGENOM" id="CLU_721877_0_0_1"/>
<gene>
    <name evidence="2" type="ORF">PUNSTDRAFT_137832</name>
</gene>
<dbReference type="CDD" id="cd09917">
    <property type="entry name" value="F-box_SF"/>
    <property type="match status" value="1"/>
</dbReference>
<name>R7S5W0_PUNST</name>
<dbReference type="RefSeq" id="XP_007387554.1">
    <property type="nucleotide sequence ID" value="XM_007387492.1"/>
</dbReference>
<dbReference type="KEGG" id="psq:PUNSTDRAFT_137832"/>
<dbReference type="Proteomes" id="UP000054196">
    <property type="component" value="Unassembled WGS sequence"/>
</dbReference>
<dbReference type="eggNOG" id="ENOG502T0Z4">
    <property type="taxonomic scope" value="Eukaryota"/>
</dbReference>
<dbReference type="GeneID" id="18879915"/>
<evidence type="ECO:0000256" key="1">
    <source>
        <dbReference type="SAM" id="MobiDB-lite"/>
    </source>
</evidence>
<feature type="region of interest" description="Disordered" evidence="1">
    <location>
        <begin position="61"/>
        <end position="94"/>
    </location>
</feature>
<dbReference type="OrthoDB" id="3320677at2759"/>
<dbReference type="InterPro" id="IPR036047">
    <property type="entry name" value="F-box-like_dom_sf"/>
</dbReference>
<reference evidence="3" key="1">
    <citation type="journal article" date="2012" name="Science">
        <title>The Paleozoic origin of enzymatic lignin decomposition reconstructed from 31 fungal genomes.</title>
        <authorList>
            <person name="Floudas D."/>
            <person name="Binder M."/>
            <person name="Riley R."/>
            <person name="Barry K."/>
            <person name="Blanchette R.A."/>
            <person name="Henrissat B."/>
            <person name="Martinez A.T."/>
            <person name="Otillar R."/>
            <person name="Spatafora J.W."/>
            <person name="Yadav J.S."/>
            <person name="Aerts A."/>
            <person name="Benoit I."/>
            <person name="Boyd A."/>
            <person name="Carlson A."/>
            <person name="Copeland A."/>
            <person name="Coutinho P.M."/>
            <person name="de Vries R.P."/>
            <person name="Ferreira P."/>
            <person name="Findley K."/>
            <person name="Foster B."/>
            <person name="Gaskell J."/>
            <person name="Glotzer D."/>
            <person name="Gorecki P."/>
            <person name="Heitman J."/>
            <person name="Hesse C."/>
            <person name="Hori C."/>
            <person name="Igarashi K."/>
            <person name="Jurgens J.A."/>
            <person name="Kallen N."/>
            <person name="Kersten P."/>
            <person name="Kohler A."/>
            <person name="Kuees U."/>
            <person name="Kumar T.K.A."/>
            <person name="Kuo A."/>
            <person name="LaButti K."/>
            <person name="Larrondo L.F."/>
            <person name="Lindquist E."/>
            <person name="Ling A."/>
            <person name="Lombard V."/>
            <person name="Lucas S."/>
            <person name="Lundell T."/>
            <person name="Martin R."/>
            <person name="McLaughlin D.J."/>
            <person name="Morgenstern I."/>
            <person name="Morin E."/>
            <person name="Murat C."/>
            <person name="Nagy L.G."/>
            <person name="Nolan M."/>
            <person name="Ohm R.A."/>
            <person name="Patyshakuliyeva A."/>
            <person name="Rokas A."/>
            <person name="Ruiz-Duenas F.J."/>
            <person name="Sabat G."/>
            <person name="Salamov A."/>
            <person name="Samejima M."/>
            <person name="Schmutz J."/>
            <person name="Slot J.C."/>
            <person name="St John F."/>
            <person name="Stenlid J."/>
            <person name="Sun H."/>
            <person name="Sun S."/>
            <person name="Syed K."/>
            <person name="Tsang A."/>
            <person name="Wiebenga A."/>
            <person name="Young D."/>
            <person name="Pisabarro A."/>
            <person name="Eastwood D.C."/>
            <person name="Martin F."/>
            <person name="Cullen D."/>
            <person name="Grigoriev I.V."/>
            <person name="Hibbett D.S."/>
        </authorList>
    </citation>
    <scope>NUCLEOTIDE SEQUENCE [LARGE SCALE GENOMIC DNA]</scope>
    <source>
        <strain evidence="3">HHB-11173 SS5</strain>
    </source>
</reference>
<evidence type="ECO:0000313" key="3">
    <source>
        <dbReference type="Proteomes" id="UP000054196"/>
    </source>
</evidence>
<keyword evidence="3" id="KW-1185">Reference proteome</keyword>
<dbReference type="AlphaFoldDB" id="R7S5W0"/>
<evidence type="ECO:0000313" key="2">
    <source>
        <dbReference type="EMBL" id="EIN05151.1"/>
    </source>
</evidence>